<evidence type="ECO:0000313" key="1">
    <source>
        <dbReference type="EMBL" id="GEP56720.1"/>
    </source>
</evidence>
<keyword evidence="2" id="KW-1185">Reference proteome</keyword>
<gene>
    <name evidence="1" type="ORF">RSO01_38860</name>
</gene>
<name>A0A512NCP9_9HYPH</name>
<accession>A0A512NCP9</accession>
<dbReference type="RefSeq" id="WP_147150934.1">
    <property type="nucleotide sequence ID" value="NZ_BKAJ01000069.1"/>
</dbReference>
<protein>
    <submittedName>
        <fullName evidence="1">Uncharacterized protein</fullName>
    </submittedName>
</protein>
<dbReference type="Pfam" id="PF14462">
    <property type="entry name" value="Prok-E2_E"/>
    <property type="match status" value="1"/>
</dbReference>
<dbReference type="InterPro" id="IPR025701">
    <property type="entry name" value="UBQ-conjugat_E2_E"/>
</dbReference>
<dbReference type="EMBL" id="BKAJ01000069">
    <property type="protein sequence ID" value="GEP56720.1"/>
    <property type="molecule type" value="Genomic_DNA"/>
</dbReference>
<dbReference type="AlphaFoldDB" id="A0A512NCP9"/>
<dbReference type="Proteomes" id="UP000321058">
    <property type="component" value="Unassembled WGS sequence"/>
</dbReference>
<proteinExistence type="predicted"/>
<evidence type="ECO:0000313" key="2">
    <source>
        <dbReference type="Proteomes" id="UP000321058"/>
    </source>
</evidence>
<reference evidence="1 2" key="1">
    <citation type="submission" date="2019-07" db="EMBL/GenBank/DDBJ databases">
        <title>Whole genome shotgun sequence of Reyranella soli NBRC 108950.</title>
        <authorList>
            <person name="Hosoyama A."/>
            <person name="Uohara A."/>
            <person name="Ohji S."/>
            <person name="Ichikawa N."/>
        </authorList>
    </citation>
    <scope>NUCLEOTIDE SEQUENCE [LARGE SCALE GENOMIC DNA]</scope>
    <source>
        <strain evidence="1 2">NBRC 108950</strain>
    </source>
</reference>
<comment type="caution">
    <text evidence="1">The sequence shown here is derived from an EMBL/GenBank/DDBJ whole genome shotgun (WGS) entry which is preliminary data.</text>
</comment>
<sequence>MALRRDFELLPPDHLFLQNYGLPWEAVQDGSPWVLMHEFPTHPGYNHKVVTTAVRLETGYPLTQLDMVYFYPALVRIDGKPIGATSANQIIAGRSYQRWSRHRTTQNPWKPGEDDLGSHVALIEDWLAREFGE</sequence>
<dbReference type="OrthoDB" id="512401at2"/>
<organism evidence="1 2">
    <name type="scientific">Reyranella soli</name>
    <dbReference type="NCBI Taxonomy" id="1230389"/>
    <lineage>
        <taxon>Bacteria</taxon>
        <taxon>Pseudomonadati</taxon>
        <taxon>Pseudomonadota</taxon>
        <taxon>Alphaproteobacteria</taxon>
        <taxon>Hyphomicrobiales</taxon>
        <taxon>Reyranellaceae</taxon>
        <taxon>Reyranella</taxon>
    </lineage>
</organism>